<proteinExistence type="predicted"/>
<protein>
    <submittedName>
        <fullName evidence="1">Uncharacterized protein</fullName>
    </submittedName>
</protein>
<dbReference type="EMBL" id="JAHQIW010007219">
    <property type="protein sequence ID" value="KAJ1373038.1"/>
    <property type="molecule type" value="Genomic_DNA"/>
</dbReference>
<evidence type="ECO:0000313" key="2">
    <source>
        <dbReference type="Proteomes" id="UP001196413"/>
    </source>
</evidence>
<accession>A0AAD5RBQ1</accession>
<reference evidence="1" key="1">
    <citation type="submission" date="2021-06" db="EMBL/GenBank/DDBJ databases">
        <title>Parelaphostrongylus tenuis whole genome reference sequence.</title>
        <authorList>
            <person name="Garwood T.J."/>
            <person name="Larsen P.A."/>
            <person name="Fountain-Jones N.M."/>
            <person name="Garbe J.R."/>
            <person name="Macchietto M.G."/>
            <person name="Kania S.A."/>
            <person name="Gerhold R.W."/>
            <person name="Richards J.E."/>
            <person name="Wolf T.M."/>
        </authorList>
    </citation>
    <scope>NUCLEOTIDE SEQUENCE</scope>
    <source>
        <strain evidence="1">MNPRO001-30</strain>
        <tissue evidence="1">Meninges</tissue>
    </source>
</reference>
<dbReference type="Proteomes" id="UP001196413">
    <property type="component" value="Unassembled WGS sequence"/>
</dbReference>
<sequence>MAKTGSWPQFKRGAQIDAVLQDSALSHIAKPTRHILEEMSWATAPHPPICGNQWATTEYWTSSYNYYANLSDANRT</sequence>
<name>A0AAD5RBQ1_PARTN</name>
<keyword evidence="2" id="KW-1185">Reference proteome</keyword>
<evidence type="ECO:0000313" key="1">
    <source>
        <dbReference type="EMBL" id="KAJ1373038.1"/>
    </source>
</evidence>
<dbReference type="AlphaFoldDB" id="A0AAD5RBQ1"/>
<organism evidence="1 2">
    <name type="scientific">Parelaphostrongylus tenuis</name>
    <name type="common">Meningeal worm</name>
    <dbReference type="NCBI Taxonomy" id="148309"/>
    <lineage>
        <taxon>Eukaryota</taxon>
        <taxon>Metazoa</taxon>
        <taxon>Ecdysozoa</taxon>
        <taxon>Nematoda</taxon>
        <taxon>Chromadorea</taxon>
        <taxon>Rhabditida</taxon>
        <taxon>Rhabditina</taxon>
        <taxon>Rhabditomorpha</taxon>
        <taxon>Strongyloidea</taxon>
        <taxon>Metastrongylidae</taxon>
        <taxon>Parelaphostrongylus</taxon>
    </lineage>
</organism>
<comment type="caution">
    <text evidence="1">The sequence shown here is derived from an EMBL/GenBank/DDBJ whole genome shotgun (WGS) entry which is preliminary data.</text>
</comment>
<gene>
    <name evidence="1" type="ORF">KIN20_035365</name>
</gene>